<dbReference type="AlphaFoldDB" id="A0AAG5D5U6"/>
<evidence type="ECO:0000313" key="1">
    <source>
        <dbReference type="EnsemblMetazoa" id="ENSAATROPP006225"/>
    </source>
</evidence>
<proteinExistence type="predicted"/>
<reference evidence="1" key="1">
    <citation type="submission" date="2024-04" db="UniProtKB">
        <authorList>
            <consortium name="EnsemblMetazoa"/>
        </authorList>
    </citation>
    <scope>IDENTIFICATION</scope>
    <source>
        <strain evidence="1">EBRO</strain>
    </source>
</reference>
<dbReference type="Proteomes" id="UP000075880">
    <property type="component" value="Unassembled WGS sequence"/>
</dbReference>
<evidence type="ECO:0000313" key="2">
    <source>
        <dbReference type="Proteomes" id="UP000075880"/>
    </source>
</evidence>
<dbReference type="EnsemblMetazoa" id="ENSAATROPT006912">
    <property type="protein sequence ID" value="ENSAATROPP006225"/>
    <property type="gene ID" value="ENSAATROPG005623"/>
</dbReference>
<sequence>RLVNGYEPIAQKRTIDSSLLFVKDYKKFSWITKWISSNKPHVRGTPFPHPTRPFPIHHFRHFLEGE</sequence>
<accession>A0AAG5D5U6</accession>
<name>A0AAG5D5U6_ANOAO</name>
<protein>
    <submittedName>
        <fullName evidence="1">Uncharacterized protein</fullName>
    </submittedName>
</protein>
<organism evidence="1 2">
    <name type="scientific">Anopheles atroparvus</name>
    <name type="common">European mosquito</name>
    <dbReference type="NCBI Taxonomy" id="41427"/>
    <lineage>
        <taxon>Eukaryota</taxon>
        <taxon>Metazoa</taxon>
        <taxon>Ecdysozoa</taxon>
        <taxon>Arthropoda</taxon>
        <taxon>Hexapoda</taxon>
        <taxon>Insecta</taxon>
        <taxon>Pterygota</taxon>
        <taxon>Neoptera</taxon>
        <taxon>Endopterygota</taxon>
        <taxon>Diptera</taxon>
        <taxon>Nematocera</taxon>
        <taxon>Culicoidea</taxon>
        <taxon>Culicidae</taxon>
        <taxon>Anophelinae</taxon>
        <taxon>Anopheles</taxon>
    </lineage>
</organism>
<keyword evidence="2" id="KW-1185">Reference proteome</keyword>